<dbReference type="Pfam" id="PF00657">
    <property type="entry name" value="Lipase_GDSL"/>
    <property type="match status" value="1"/>
</dbReference>
<evidence type="ECO:0000256" key="1">
    <source>
        <dbReference type="ARBA" id="ARBA00008668"/>
    </source>
</evidence>
<organism evidence="3 4">
    <name type="scientific">Penicillium capsulatum</name>
    <dbReference type="NCBI Taxonomy" id="69766"/>
    <lineage>
        <taxon>Eukaryota</taxon>
        <taxon>Fungi</taxon>
        <taxon>Dikarya</taxon>
        <taxon>Ascomycota</taxon>
        <taxon>Pezizomycotina</taxon>
        <taxon>Eurotiomycetes</taxon>
        <taxon>Eurotiomycetidae</taxon>
        <taxon>Eurotiales</taxon>
        <taxon>Aspergillaceae</taxon>
        <taxon>Penicillium</taxon>
    </lineage>
</organism>
<comment type="caution">
    <text evidence="3">The sequence shown here is derived from an EMBL/GenBank/DDBJ whole genome shotgun (WGS) entry which is preliminary data.</text>
</comment>
<keyword evidence="4" id="KW-1185">Reference proteome</keyword>
<dbReference type="InterPro" id="IPR001087">
    <property type="entry name" value="GDSL"/>
</dbReference>
<evidence type="ECO:0008006" key="5">
    <source>
        <dbReference type="Google" id="ProtNLM"/>
    </source>
</evidence>
<reference evidence="3" key="1">
    <citation type="submission" date="2022-11" db="EMBL/GenBank/DDBJ databases">
        <authorList>
            <person name="Petersen C."/>
        </authorList>
    </citation>
    <scope>NUCLEOTIDE SEQUENCE</scope>
    <source>
        <strain evidence="3">IBT 21917</strain>
    </source>
</reference>
<dbReference type="PANTHER" id="PTHR43695">
    <property type="entry name" value="PUTATIVE (AFU_ORTHOLOGUE AFUA_2G17250)-RELATED"/>
    <property type="match status" value="1"/>
</dbReference>
<dbReference type="GO" id="GO:0016788">
    <property type="term" value="F:hydrolase activity, acting on ester bonds"/>
    <property type="evidence" value="ECO:0007669"/>
    <property type="project" value="InterPro"/>
</dbReference>
<dbReference type="Gene3D" id="3.40.50.1110">
    <property type="entry name" value="SGNH hydrolase"/>
    <property type="match status" value="1"/>
</dbReference>
<comment type="similarity">
    <text evidence="1">Belongs to the 'GDSL' lipolytic enzyme family.</text>
</comment>
<name>A0A9W9I1Z9_9EURO</name>
<dbReference type="SUPFAM" id="SSF52266">
    <property type="entry name" value="SGNH hydrolase"/>
    <property type="match status" value="1"/>
</dbReference>
<evidence type="ECO:0000313" key="4">
    <source>
        <dbReference type="Proteomes" id="UP001146351"/>
    </source>
</evidence>
<dbReference type="AlphaFoldDB" id="A0A9W9I1Z9"/>
<dbReference type="Proteomes" id="UP001146351">
    <property type="component" value="Unassembled WGS sequence"/>
</dbReference>
<proteinExistence type="inferred from homology"/>
<reference evidence="3" key="2">
    <citation type="journal article" date="2023" name="IMA Fungus">
        <title>Comparative genomic study of the Penicillium genus elucidates a diverse pangenome and 15 lateral gene transfer events.</title>
        <authorList>
            <person name="Petersen C."/>
            <person name="Sorensen T."/>
            <person name="Nielsen M.R."/>
            <person name="Sondergaard T.E."/>
            <person name="Sorensen J.L."/>
            <person name="Fitzpatrick D.A."/>
            <person name="Frisvad J.C."/>
            <person name="Nielsen K.L."/>
        </authorList>
    </citation>
    <scope>NUCLEOTIDE SEQUENCE</scope>
    <source>
        <strain evidence="3">IBT 21917</strain>
    </source>
</reference>
<protein>
    <recommendedName>
        <fullName evidence="5">Rhamnogalacturonan acetylesterase</fullName>
    </recommendedName>
</protein>
<dbReference type="OrthoDB" id="2141316at2759"/>
<sequence>MREGRFDGIAAVVQPGDWVVIEFGHNDGSSVSTDNGRTDCPGTGSATCSTTYNGVVETLLTSPAYIENAAKKFMAKGAKVLISSQTPHNPWESGSFVYSPSRFVGYAKLAAENVGAAYVDHGAYVANIFESLGQSVVDSYFPSDHTHTNAAGAEAVAKAVFKAVVCDNVALKSSLTTTSFPGREQ</sequence>
<evidence type="ECO:0000256" key="2">
    <source>
        <dbReference type="ARBA" id="ARBA00022801"/>
    </source>
</evidence>
<dbReference type="InterPro" id="IPR037459">
    <property type="entry name" value="RhgT-like"/>
</dbReference>
<dbReference type="InterPro" id="IPR036514">
    <property type="entry name" value="SGNH_hydro_sf"/>
</dbReference>
<accession>A0A9W9I1Z9</accession>
<dbReference type="EMBL" id="JAPQKO010000005">
    <property type="protein sequence ID" value="KAJ5161340.1"/>
    <property type="molecule type" value="Genomic_DNA"/>
</dbReference>
<evidence type="ECO:0000313" key="3">
    <source>
        <dbReference type="EMBL" id="KAJ5161340.1"/>
    </source>
</evidence>
<gene>
    <name evidence="3" type="ORF">N7492_006732</name>
</gene>
<dbReference type="PANTHER" id="PTHR43695:SF1">
    <property type="entry name" value="RHAMNOGALACTURONAN ACETYLESTERASE"/>
    <property type="match status" value="1"/>
</dbReference>
<keyword evidence="2" id="KW-0378">Hydrolase</keyword>